<evidence type="ECO:0000256" key="4">
    <source>
        <dbReference type="RuleBase" id="RU003322"/>
    </source>
</evidence>
<dbReference type="FunFam" id="3.30.420.40:FF:000026">
    <property type="entry name" value="Heat shock protein 70"/>
    <property type="match status" value="1"/>
</dbReference>
<reference evidence="8" key="1">
    <citation type="submission" date="2023-08" db="EMBL/GenBank/DDBJ databases">
        <authorList>
            <person name="Audoor S."/>
            <person name="Bilcke G."/>
        </authorList>
    </citation>
    <scope>NUCLEOTIDE SEQUENCE</scope>
</reference>
<dbReference type="Proteomes" id="UP001295423">
    <property type="component" value="Unassembled WGS sequence"/>
</dbReference>
<dbReference type="Gene3D" id="1.20.1270.10">
    <property type="match status" value="1"/>
</dbReference>
<keyword evidence="5" id="KW-0175">Coiled coil</keyword>
<dbReference type="InterPro" id="IPR029048">
    <property type="entry name" value="HSP70_C_sf"/>
</dbReference>
<sequence>MKQSLLVRSFRLLALVCLITPNSAAIFGIRKNENLLSRIHSLRGGADDKISGPCIGIDLGTTYSCVAVWRNNRVDVCPNEQGNRITPSYVAFLKDGTRLVGDAAKNQASQNPAGTFFDVKRLIGRNYNDQTVQMDKKLFPYAIVDDKHGKPIVELEKPLASKHIKSQFTPEEISGMILRKMKETAEAYLGEEVKHAVVTVPAYFTDAQRQATKDAGTIAGLKVERVINEPTAAAIAYGLDKQDREENILVFDLGGGTFDVTLLSIDNGVFEVRATSGNTHLGGEDFDQRLMEFCISQFKRRSNIDIKDDKRAMQRLRKQCETAKRTLSTQTSATIDCEALAQGEDFSGTISRAKFEELNLDLFKKTMAPVTQVLKDAQMSKADVDQVILVGGSTRIPKIQQLLSDFFGGKTLNKSINPDEAVAYGAAVQGGILSGDAAEATKDVLLLDVAPLSLGIETAGGVMTALITRGTTIPVKKSQVFSTYADNQPGVNIQVFEGERSMTKSNRLLGQFELAGIPPAPRGVPQIEVSFDVDANGILSISAHDKGTGKQESLTITSEKGRLSDEEIDQMVHEAEEFAEQDANEKAKVQARNDLEAYLYNLKNSINDTLAGKLNGDEKTALTTAIDDALVWIEDNPAADKKNYDDKQKEVEQIANPILKRAYESASAENSEMDDDFLEEDLDGVDDGPTVEEMD</sequence>
<keyword evidence="2" id="KW-0256">Endoplasmic reticulum</keyword>
<evidence type="ECO:0000256" key="2">
    <source>
        <dbReference type="ARBA" id="ARBA00022824"/>
    </source>
</evidence>
<dbReference type="PRINTS" id="PR00301">
    <property type="entry name" value="HEATSHOCK70"/>
</dbReference>
<dbReference type="SUPFAM" id="SSF100934">
    <property type="entry name" value="Heat shock protein 70kD (HSP70), C-terminal subdomain"/>
    <property type="match status" value="1"/>
</dbReference>
<evidence type="ECO:0000256" key="3">
    <source>
        <dbReference type="ARBA" id="ARBA00022840"/>
    </source>
</evidence>
<dbReference type="SUPFAM" id="SSF53067">
    <property type="entry name" value="Actin-like ATPase domain"/>
    <property type="match status" value="2"/>
</dbReference>
<dbReference type="FunFam" id="2.60.34.10:FF:000002">
    <property type="entry name" value="Heat shock 70 kDa"/>
    <property type="match status" value="1"/>
</dbReference>
<gene>
    <name evidence="8" type="ORF">CYCCA115_LOCUS9949</name>
</gene>
<dbReference type="InterPro" id="IPR042050">
    <property type="entry name" value="BIP_NBD"/>
</dbReference>
<accession>A0AAD2FMI4</accession>
<feature type="compositionally biased region" description="Acidic residues" evidence="6">
    <location>
        <begin position="671"/>
        <end position="695"/>
    </location>
</feature>
<dbReference type="GO" id="GO:0140662">
    <property type="term" value="F:ATP-dependent protein folding chaperone"/>
    <property type="evidence" value="ECO:0007669"/>
    <property type="project" value="InterPro"/>
</dbReference>
<dbReference type="PANTHER" id="PTHR19375">
    <property type="entry name" value="HEAT SHOCK PROTEIN 70KDA"/>
    <property type="match status" value="1"/>
</dbReference>
<dbReference type="SUPFAM" id="SSF100920">
    <property type="entry name" value="Heat shock protein 70kD (HSP70), peptide-binding domain"/>
    <property type="match status" value="1"/>
</dbReference>
<keyword evidence="3 4" id="KW-0067">ATP-binding</keyword>
<evidence type="ECO:0000256" key="7">
    <source>
        <dbReference type="SAM" id="SignalP"/>
    </source>
</evidence>
<dbReference type="NCBIfam" id="NF001413">
    <property type="entry name" value="PRK00290.1"/>
    <property type="match status" value="1"/>
</dbReference>
<evidence type="ECO:0000256" key="6">
    <source>
        <dbReference type="SAM" id="MobiDB-lite"/>
    </source>
</evidence>
<protein>
    <submittedName>
        <fullName evidence="8">Uncharacterized protein</fullName>
    </submittedName>
</protein>
<keyword evidence="1 4" id="KW-0547">Nucleotide-binding</keyword>
<dbReference type="InterPro" id="IPR018181">
    <property type="entry name" value="Heat_shock_70_CS"/>
</dbReference>
<dbReference type="Gene3D" id="3.90.640.10">
    <property type="entry name" value="Actin, Chain A, domain 4"/>
    <property type="match status" value="1"/>
</dbReference>
<dbReference type="Gene3D" id="2.60.34.10">
    <property type="entry name" value="Substrate Binding Domain Of DNAk, Chain A, domain 1"/>
    <property type="match status" value="1"/>
</dbReference>
<proteinExistence type="inferred from homology"/>
<comment type="caution">
    <text evidence="8">The sequence shown here is derived from an EMBL/GenBank/DDBJ whole genome shotgun (WGS) entry which is preliminary data.</text>
</comment>
<evidence type="ECO:0000313" key="8">
    <source>
        <dbReference type="EMBL" id="CAJ1945806.1"/>
    </source>
</evidence>
<dbReference type="InterPro" id="IPR029047">
    <property type="entry name" value="HSP70_peptide-bd_sf"/>
</dbReference>
<dbReference type="InterPro" id="IPR043129">
    <property type="entry name" value="ATPase_NBD"/>
</dbReference>
<evidence type="ECO:0000313" key="9">
    <source>
        <dbReference type="Proteomes" id="UP001295423"/>
    </source>
</evidence>
<dbReference type="GO" id="GO:0005524">
    <property type="term" value="F:ATP binding"/>
    <property type="evidence" value="ECO:0007669"/>
    <property type="project" value="UniProtKB-KW"/>
</dbReference>
<keyword evidence="9" id="KW-1185">Reference proteome</keyword>
<feature type="coiled-coil region" evidence="5">
    <location>
        <begin position="306"/>
        <end position="333"/>
    </location>
</feature>
<feature type="chain" id="PRO_5042214494" evidence="7">
    <location>
        <begin position="25"/>
        <end position="695"/>
    </location>
</feature>
<name>A0AAD2FMI4_9STRA</name>
<dbReference type="InterPro" id="IPR013126">
    <property type="entry name" value="Hsp_70_fam"/>
</dbReference>
<organism evidence="8 9">
    <name type="scientific">Cylindrotheca closterium</name>
    <dbReference type="NCBI Taxonomy" id="2856"/>
    <lineage>
        <taxon>Eukaryota</taxon>
        <taxon>Sar</taxon>
        <taxon>Stramenopiles</taxon>
        <taxon>Ochrophyta</taxon>
        <taxon>Bacillariophyta</taxon>
        <taxon>Bacillariophyceae</taxon>
        <taxon>Bacillariophycidae</taxon>
        <taxon>Bacillariales</taxon>
        <taxon>Bacillariaceae</taxon>
        <taxon>Cylindrotheca</taxon>
    </lineage>
</organism>
<feature type="signal peptide" evidence="7">
    <location>
        <begin position="1"/>
        <end position="24"/>
    </location>
</feature>
<dbReference type="CDD" id="cd10241">
    <property type="entry name" value="ASKHA_NBD_HSP70_BiP"/>
    <property type="match status" value="1"/>
</dbReference>
<dbReference type="PROSITE" id="PS00297">
    <property type="entry name" value="HSP70_1"/>
    <property type="match status" value="1"/>
</dbReference>
<evidence type="ECO:0000256" key="5">
    <source>
        <dbReference type="SAM" id="Coils"/>
    </source>
</evidence>
<evidence type="ECO:0000256" key="1">
    <source>
        <dbReference type="ARBA" id="ARBA00022741"/>
    </source>
</evidence>
<dbReference type="EMBL" id="CAKOGP040001524">
    <property type="protein sequence ID" value="CAJ1945806.1"/>
    <property type="molecule type" value="Genomic_DNA"/>
</dbReference>
<comment type="similarity">
    <text evidence="4">Belongs to the heat shock protein 70 family.</text>
</comment>
<dbReference type="PROSITE" id="PS01036">
    <property type="entry name" value="HSP70_3"/>
    <property type="match status" value="1"/>
</dbReference>
<dbReference type="AlphaFoldDB" id="A0AAD2FMI4"/>
<dbReference type="PROSITE" id="PS00329">
    <property type="entry name" value="HSP70_2"/>
    <property type="match status" value="1"/>
</dbReference>
<dbReference type="Pfam" id="PF00012">
    <property type="entry name" value="HSP70"/>
    <property type="match status" value="1"/>
</dbReference>
<dbReference type="Gene3D" id="3.30.420.40">
    <property type="match status" value="2"/>
</dbReference>
<dbReference type="FunFam" id="3.90.640.10:FF:000002">
    <property type="entry name" value="Heat shock 70 kDa"/>
    <property type="match status" value="1"/>
</dbReference>
<keyword evidence="7" id="KW-0732">Signal</keyword>
<feature type="region of interest" description="Disordered" evidence="6">
    <location>
        <begin position="663"/>
        <end position="695"/>
    </location>
</feature>